<dbReference type="InterPro" id="IPR027417">
    <property type="entry name" value="P-loop_NTPase"/>
</dbReference>
<keyword evidence="7" id="KW-0067">ATP-binding</keyword>
<name>A0ABQ7WBW7_SOLTU</name>
<evidence type="ECO:0000256" key="8">
    <source>
        <dbReference type="ARBA" id="ARBA00023054"/>
    </source>
</evidence>
<dbReference type="InterPro" id="IPR032675">
    <property type="entry name" value="LRR_dom_sf"/>
</dbReference>
<dbReference type="InterPro" id="IPR002182">
    <property type="entry name" value="NB-ARC"/>
</dbReference>
<evidence type="ECO:0000256" key="11">
    <source>
        <dbReference type="SAM" id="MobiDB-lite"/>
    </source>
</evidence>
<dbReference type="Pfam" id="PF18052">
    <property type="entry name" value="Rx_N"/>
    <property type="match status" value="1"/>
</dbReference>
<feature type="coiled-coil region" evidence="10">
    <location>
        <begin position="43"/>
        <end position="101"/>
    </location>
</feature>
<dbReference type="PANTHER" id="PTHR23155">
    <property type="entry name" value="DISEASE RESISTANCE PROTEIN RP"/>
    <property type="match status" value="1"/>
</dbReference>
<dbReference type="Gene3D" id="1.10.8.430">
    <property type="entry name" value="Helical domain of apoptotic protease-activating factors"/>
    <property type="match status" value="1"/>
</dbReference>
<gene>
    <name evidence="16" type="ORF">KY290_008728</name>
</gene>
<organism evidence="16 17">
    <name type="scientific">Solanum tuberosum</name>
    <name type="common">Potato</name>
    <dbReference type="NCBI Taxonomy" id="4113"/>
    <lineage>
        <taxon>Eukaryota</taxon>
        <taxon>Viridiplantae</taxon>
        <taxon>Streptophyta</taxon>
        <taxon>Embryophyta</taxon>
        <taxon>Tracheophyta</taxon>
        <taxon>Spermatophyta</taxon>
        <taxon>Magnoliopsida</taxon>
        <taxon>eudicotyledons</taxon>
        <taxon>Gunneridae</taxon>
        <taxon>Pentapetalae</taxon>
        <taxon>asterids</taxon>
        <taxon>lamiids</taxon>
        <taxon>Solanales</taxon>
        <taxon>Solanaceae</taxon>
        <taxon>Solanoideae</taxon>
        <taxon>Solaneae</taxon>
        <taxon>Solanum</taxon>
    </lineage>
</organism>
<evidence type="ECO:0000256" key="6">
    <source>
        <dbReference type="ARBA" id="ARBA00022821"/>
    </source>
</evidence>
<protein>
    <recommendedName>
        <fullName evidence="18">Disease resistance RPP13-like protein 1</fullName>
    </recommendedName>
</protein>
<feature type="domain" description="Disease resistance protein winged helix" evidence="14">
    <location>
        <begin position="366"/>
        <end position="415"/>
    </location>
</feature>
<keyword evidence="17" id="KW-1185">Reference proteome</keyword>
<keyword evidence="4" id="KW-0677">Repeat</keyword>
<evidence type="ECO:0000313" key="16">
    <source>
        <dbReference type="EMBL" id="KAH0777317.1"/>
    </source>
</evidence>
<keyword evidence="5" id="KW-0547">Nucleotide-binding</keyword>
<dbReference type="InterPro" id="IPR036388">
    <property type="entry name" value="WH-like_DNA-bd_sf"/>
</dbReference>
<reference evidence="16 17" key="1">
    <citation type="journal article" date="2021" name="bioRxiv">
        <title>Chromosome-scale and haplotype-resolved genome assembly of a tetraploid potato cultivar.</title>
        <authorList>
            <person name="Sun H."/>
            <person name="Jiao W.-B."/>
            <person name="Krause K."/>
            <person name="Campoy J.A."/>
            <person name="Goel M."/>
            <person name="Folz-Donahue K."/>
            <person name="Kukat C."/>
            <person name="Huettel B."/>
            <person name="Schneeberger K."/>
        </authorList>
    </citation>
    <scope>NUCLEOTIDE SEQUENCE [LARGE SCALE GENOMIC DNA]</scope>
    <source>
        <strain evidence="16">SolTubOtavaFocal</strain>
        <tissue evidence="16">Leaves</tissue>
    </source>
</reference>
<evidence type="ECO:0000256" key="2">
    <source>
        <dbReference type="ARBA" id="ARBA00008894"/>
    </source>
</evidence>
<keyword evidence="8 10" id="KW-0175">Coiled coil</keyword>
<evidence type="ECO:0000313" key="17">
    <source>
        <dbReference type="Proteomes" id="UP000826656"/>
    </source>
</evidence>
<evidence type="ECO:0000259" key="15">
    <source>
        <dbReference type="Pfam" id="PF25019"/>
    </source>
</evidence>
<dbReference type="Gene3D" id="3.80.10.10">
    <property type="entry name" value="Ribonuclease Inhibitor"/>
    <property type="match status" value="1"/>
</dbReference>
<evidence type="ECO:0000256" key="10">
    <source>
        <dbReference type="SAM" id="Coils"/>
    </source>
</evidence>
<dbReference type="SUPFAM" id="SSF52540">
    <property type="entry name" value="P-loop containing nucleoside triphosphate hydrolases"/>
    <property type="match status" value="1"/>
</dbReference>
<evidence type="ECO:0000256" key="7">
    <source>
        <dbReference type="ARBA" id="ARBA00022840"/>
    </source>
</evidence>
<evidence type="ECO:0000256" key="5">
    <source>
        <dbReference type="ARBA" id="ARBA00022741"/>
    </source>
</evidence>
<keyword evidence="3" id="KW-0433">Leucine-rich repeat</keyword>
<dbReference type="EMBL" id="JAIVGD010000003">
    <property type="protein sequence ID" value="KAH0777317.1"/>
    <property type="molecule type" value="Genomic_DNA"/>
</dbReference>
<evidence type="ECO:0000259" key="12">
    <source>
        <dbReference type="Pfam" id="PF00931"/>
    </source>
</evidence>
<evidence type="ECO:0000259" key="14">
    <source>
        <dbReference type="Pfam" id="PF23559"/>
    </source>
</evidence>
<dbReference type="InterPro" id="IPR042197">
    <property type="entry name" value="Apaf_helical"/>
</dbReference>
<evidence type="ECO:0000256" key="3">
    <source>
        <dbReference type="ARBA" id="ARBA00022614"/>
    </source>
</evidence>
<dbReference type="PANTHER" id="PTHR23155:SF1221">
    <property type="entry name" value="OS11G0481150 PROTEIN"/>
    <property type="match status" value="1"/>
</dbReference>
<dbReference type="SUPFAM" id="SSF52058">
    <property type="entry name" value="L domain-like"/>
    <property type="match status" value="1"/>
</dbReference>
<evidence type="ECO:0000256" key="9">
    <source>
        <dbReference type="ARBA" id="ARBA00023136"/>
    </source>
</evidence>
<dbReference type="InterPro" id="IPR041118">
    <property type="entry name" value="Rx_N"/>
</dbReference>
<comment type="similarity">
    <text evidence="2">Belongs to the disease resistance NB-LRR family.</text>
</comment>
<accession>A0ABQ7WBW7</accession>
<evidence type="ECO:0000256" key="4">
    <source>
        <dbReference type="ARBA" id="ARBA00022737"/>
    </source>
</evidence>
<sequence>MDIGIAVGGAFLSSVLQVLFDRLAPQGELLNMFRRDKHDLRILKKLRMTLLGLQSVLSDAQNKQASNPYVSQWLNELQDAVDSAEKLIEEVNYEVLRLNVEGQCQNLGETSNPQNETEELVGRLLSVDANGRRLTVIPIVGMGGVGKTTLAKGVYNDENVNDHFDLKAWFCVFEQYDAFRIAKGLLQEIGLQVDDNINQIQIKLKESLKGKKFLTVLDDVWNDNYNEWDDLRNLFVQGDLGSKIIVTTRKECVALMMNGGAMNVGILSNEVSRALFKRHSLKNRDPEEHLELEEIGKKIAEKCKGLPLAMKTLVGMLRSKSTIEEWKRILRSEIWDLPDNGMLPALMLSYNDLPPHLKRCFSYCAIFPKDYQFYKEQVIQLWIANGLVQQLQKDETVEKLGNQYILELISRSLLDRVPDSFKWKGGVFSSQDFYNILKWMVRNSLCMTLSMILPKLHLQNFVPGWKTSKDLICWNELDTCRIPWVMKLEQLRTLLPINIQLHLFSVNISKRVLHNILPRLTFLRALSFSRYDIKELPNVLFIKLKLLRFLDLSWRKIKQLPDSICVLYNLETLIVSSCHCLEDLPLQMGNLINLSYLDIRCCSRLKMPLHPSKLKSLQVLLGVTCLRSGLKLKDLGELCNLYGSLSIVELKNMVDRREGLKANRREKEHIERLSLSWGTSIAENSQTERDILDELQPNTNIKELEISGYRGTKFPNWLADYSYLKLETLSLSHCNNCDSLPALGQLPSVTPRATPKTRTRDLGPQVIPS</sequence>
<proteinExistence type="inferred from homology"/>
<dbReference type="Pfam" id="PF25019">
    <property type="entry name" value="LRR_R13L1-DRL21"/>
    <property type="match status" value="1"/>
</dbReference>
<dbReference type="Gene3D" id="1.10.10.10">
    <property type="entry name" value="Winged helix-like DNA-binding domain superfamily/Winged helix DNA-binding domain"/>
    <property type="match status" value="1"/>
</dbReference>
<dbReference type="InterPro" id="IPR044974">
    <property type="entry name" value="Disease_R_plants"/>
</dbReference>
<keyword evidence="6" id="KW-0611">Plant defense</keyword>
<dbReference type="Gene3D" id="3.40.50.300">
    <property type="entry name" value="P-loop containing nucleotide triphosphate hydrolases"/>
    <property type="match status" value="1"/>
</dbReference>
<comment type="subcellular location">
    <subcellularLocation>
        <location evidence="1">Membrane</location>
        <topology evidence="1">Peripheral membrane protein</topology>
    </subcellularLocation>
</comment>
<dbReference type="InterPro" id="IPR056789">
    <property type="entry name" value="LRR_R13L1-DRL21"/>
</dbReference>
<dbReference type="PRINTS" id="PR00364">
    <property type="entry name" value="DISEASERSIST"/>
</dbReference>
<comment type="caution">
    <text evidence="16">The sequence shown here is derived from an EMBL/GenBank/DDBJ whole genome shotgun (WGS) entry which is preliminary data.</text>
</comment>
<dbReference type="Pfam" id="PF00931">
    <property type="entry name" value="NB-ARC"/>
    <property type="match status" value="1"/>
</dbReference>
<feature type="region of interest" description="Disordered" evidence="11">
    <location>
        <begin position="744"/>
        <end position="769"/>
    </location>
</feature>
<feature type="domain" description="NB-ARC" evidence="12">
    <location>
        <begin position="116"/>
        <end position="284"/>
    </location>
</feature>
<keyword evidence="9" id="KW-0472">Membrane</keyword>
<feature type="domain" description="Disease resistance N-terminal" evidence="13">
    <location>
        <begin position="11"/>
        <end position="103"/>
    </location>
</feature>
<dbReference type="Pfam" id="PF23559">
    <property type="entry name" value="WHD_DRP"/>
    <property type="match status" value="1"/>
</dbReference>
<evidence type="ECO:0008006" key="18">
    <source>
        <dbReference type="Google" id="ProtNLM"/>
    </source>
</evidence>
<feature type="domain" description="R13L1/DRL21-like LRR repeat region" evidence="15">
    <location>
        <begin position="632"/>
        <end position="749"/>
    </location>
</feature>
<dbReference type="InterPro" id="IPR058922">
    <property type="entry name" value="WHD_DRP"/>
</dbReference>
<dbReference type="Proteomes" id="UP000826656">
    <property type="component" value="Unassembled WGS sequence"/>
</dbReference>
<evidence type="ECO:0000256" key="1">
    <source>
        <dbReference type="ARBA" id="ARBA00004170"/>
    </source>
</evidence>
<evidence type="ECO:0000259" key="13">
    <source>
        <dbReference type="Pfam" id="PF18052"/>
    </source>
</evidence>